<evidence type="ECO:0000256" key="7">
    <source>
        <dbReference type="ARBA" id="ARBA00057027"/>
    </source>
</evidence>
<feature type="transmembrane region" description="Helical" evidence="10">
    <location>
        <begin position="730"/>
        <end position="756"/>
    </location>
</feature>
<dbReference type="PANTHER" id="PTHR10796:SF60">
    <property type="entry name" value="PATCHED DOMAIN-CONTAINING PROTEIN 3"/>
    <property type="match status" value="1"/>
</dbReference>
<evidence type="ECO:0000256" key="6">
    <source>
        <dbReference type="ARBA" id="ARBA00023180"/>
    </source>
</evidence>
<reference evidence="12" key="1">
    <citation type="submission" date="2021-06" db="EMBL/GenBank/DDBJ databases">
        <authorList>
            <consortium name="Wellcome Sanger Institute Data Sharing"/>
        </authorList>
    </citation>
    <scope>NUCLEOTIDE SEQUENCE [LARGE SCALE GENOMIC DNA]</scope>
</reference>
<evidence type="ECO:0000256" key="2">
    <source>
        <dbReference type="ARBA" id="ARBA00022475"/>
    </source>
</evidence>
<comment type="similarity">
    <text evidence="1">Belongs to the patched family.</text>
</comment>
<keyword evidence="13" id="KW-1185">Reference proteome</keyword>
<protein>
    <recommendedName>
        <fullName evidence="9">Patched domain-containing protein 3</fullName>
    </recommendedName>
</protein>
<evidence type="ECO:0000259" key="11">
    <source>
        <dbReference type="PROSITE" id="PS50156"/>
    </source>
</evidence>
<name>A0A8C4RYB9_ERPCA</name>
<dbReference type="FunFam" id="1.20.1640.10:FF:000013">
    <property type="entry name" value="PaTched Related family"/>
    <property type="match status" value="1"/>
</dbReference>
<feature type="transmembrane region" description="Helical" evidence="10">
    <location>
        <begin position="762"/>
        <end position="783"/>
    </location>
</feature>
<evidence type="ECO:0000256" key="3">
    <source>
        <dbReference type="ARBA" id="ARBA00022692"/>
    </source>
</evidence>
<dbReference type="GO" id="GO:0016020">
    <property type="term" value="C:membrane"/>
    <property type="evidence" value="ECO:0007669"/>
    <property type="project" value="InterPro"/>
</dbReference>
<comment type="function">
    <text evidence="7">May play a role in sperm development or sperm function. However, does not appear to have an essential role in spermatogenesis or male fertility.</text>
</comment>
<feature type="transmembrane region" description="Helical" evidence="10">
    <location>
        <begin position="834"/>
        <end position="853"/>
    </location>
</feature>
<reference evidence="12" key="2">
    <citation type="submission" date="2025-08" db="UniProtKB">
        <authorList>
            <consortium name="Ensembl"/>
        </authorList>
    </citation>
    <scope>IDENTIFICATION</scope>
</reference>
<evidence type="ECO:0000256" key="8">
    <source>
        <dbReference type="ARBA" id="ARBA00060429"/>
    </source>
</evidence>
<keyword evidence="3 10" id="KW-0812">Transmembrane</keyword>
<keyword evidence="4 10" id="KW-1133">Transmembrane helix</keyword>
<feature type="transmembrane region" description="Helical" evidence="10">
    <location>
        <begin position="449"/>
        <end position="472"/>
    </location>
</feature>
<organism evidence="12 13">
    <name type="scientific">Erpetoichthys calabaricus</name>
    <name type="common">Rope fish</name>
    <name type="synonym">Calamoichthys calabaricus</name>
    <dbReference type="NCBI Taxonomy" id="27687"/>
    <lineage>
        <taxon>Eukaryota</taxon>
        <taxon>Metazoa</taxon>
        <taxon>Chordata</taxon>
        <taxon>Craniata</taxon>
        <taxon>Vertebrata</taxon>
        <taxon>Euteleostomi</taxon>
        <taxon>Actinopterygii</taxon>
        <taxon>Polypteriformes</taxon>
        <taxon>Polypteridae</taxon>
        <taxon>Erpetoichthys</taxon>
    </lineage>
</organism>
<dbReference type="InterPro" id="IPR003392">
    <property type="entry name" value="PTHD_SSD"/>
</dbReference>
<proteinExistence type="inferred from homology"/>
<comment type="subcellular location">
    <subcellularLocation>
        <location evidence="8">Cell projection</location>
        <location evidence="8">Cilium</location>
        <location evidence="8">Flagellum membrane</location>
        <topology evidence="8">Multi-pass membrane protein</topology>
    </subcellularLocation>
</comment>
<feature type="domain" description="SSD" evidence="11">
    <location>
        <begin position="315"/>
        <end position="472"/>
    </location>
</feature>
<keyword evidence="2" id="KW-1003">Cell membrane</keyword>
<dbReference type="SUPFAM" id="SSF82866">
    <property type="entry name" value="Multidrug efflux transporter AcrB transmembrane domain"/>
    <property type="match status" value="2"/>
</dbReference>
<accession>A0A8C4RYB9</accession>
<reference evidence="12" key="3">
    <citation type="submission" date="2025-09" db="UniProtKB">
        <authorList>
            <consortium name="Ensembl"/>
        </authorList>
    </citation>
    <scope>IDENTIFICATION</scope>
</reference>
<evidence type="ECO:0000256" key="5">
    <source>
        <dbReference type="ARBA" id="ARBA00023136"/>
    </source>
</evidence>
<feature type="transmembrane region" description="Helical" evidence="10">
    <location>
        <begin position="344"/>
        <end position="367"/>
    </location>
</feature>
<feature type="transmembrane region" description="Helical" evidence="10">
    <location>
        <begin position="379"/>
        <end position="398"/>
    </location>
</feature>
<dbReference type="GO" id="GO:0097225">
    <property type="term" value="C:sperm midpiece"/>
    <property type="evidence" value="ECO:0007669"/>
    <property type="project" value="UniProtKB-ARBA"/>
</dbReference>
<evidence type="ECO:0000256" key="10">
    <source>
        <dbReference type="SAM" id="Phobius"/>
    </source>
</evidence>
<dbReference type="GeneTree" id="ENSGT00940000158727"/>
<dbReference type="Gene3D" id="1.20.1640.10">
    <property type="entry name" value="Multidrug efflux transporter AcrB transmembrane domain"/>
    <property type="match status" value="2"/>
</dbReference>
<dbReference type="PANTHER" id="PTHR10796">
    <property type="entry name" value="PATCHED-RELATED"/>
    <property type="match status" value="1"/>
</dbReference>
<evidence type="ECO:0000256" key="1">
    <source>
        <dbReference type="ARBA" id="ARBA00005585"/>
    </source>
</evidence>
<evidence type="ECO:0000313" key="12">
    <source>
        <dbReference type="Ensembl" id="ENSECRP00000008779.1"/>
    </source>
</evidence>
<dbReference type="Pfam" id="PF02460">
    <property type="entry name" value="Patched"/>
    <property type="match status" value="1"/>
</dbReference>
<dbReference type="AlphaFoldDB" id="A0A8C4RYB9"/>
<keyword evidence="5 10" id="KW-0472">Membrane</keyword>
<feature type="transmembrane region" description="Helical" evidence="10">
    <location>
        <begin position="795"/>
        <end position="814"/>
    </location>
</feature>
<dbReference type="PROSITE" id="PS50156">
    <property type="entry name" value="SSD"/>
    <property type="match status" value="1"/>
</dbReference>
<dbReference type="InterPro" id="IPR000731">
    <property type="entry name" value="SSD"/>
</dbReference>
<gene>
    <name evidence="12" type="primary">PTCHD3</name>
</gene>
<feature type="transmembrane region" description="Helical" evidence="10">
    <location>
        <begin position="80"/>
        <end position="100"/>
    </location>
</feature>
<evidence type="ECO:0000256" key="4">
    <source>
        <dbReference type="ARBA" id="ARBA00022989"/>
    </source>
</evidence>
<dbReference type="Proteomes" id="UP000694620">
    <property type="component" value="Chromosome 6"/>
</dbReference>
<sequence>MPSQKDSLKIIFEAFVDKNQRILLVSFSSDIFSNPAAYTRIVLSLLKRTNNMPKFHTDCIEKPVASGLQKLGRLVGRHPWWFLAIPLVSATVLGGGFAFLTEAQANNIEEQFTPVGGPAKADRALVSRYFPIDESSFTPQRLITEGAYAAFIAVHPSGKILSEEALTEVLRIDGVIRNMTVSESGQAFKYRDICAQKNGECAPNAVLKALGNNARAIGSIAFQFPLWVTATEQTFLGTILGGVETSGSGIVQSAKAIRVFYFLKESEVETSERWLREFLKVFTEEKNDFQLQETQVSYFTSVSRQEELESISKNVIPLFSITYFLSVSFSIISCLRFDCVRNKAWVAALGVLSAGIAVLSGFGLLLYCGMPFAMTVSNSPFLILGIGIDDMFIMIACWQQTKVHDSVEDRMAETYREAAVSITITTLTDVLAFFIGINTPFRSVQSFCLYTGTTVLLCYVFNITFFGSVLALNGKREAENRHFLTCMKVPGNCPPDRSKAYSLCCVGGLYDMSSGTETEHPMNLFFKKYYGPFLTKNWTKAFVVLLYAGYLAASIYGCFQIKEGIDLRNLALDHSYTVRYYDHAKTYFSEYGANIMVIVPKKADYWNSTVRKDIESCIDKLNDLPYIEKQLSVSWLMLYKIFAQRSNIVLDDQSVFVNTLPAFFRLFPDFNQDVNLSGGVIDASRFFIQAVNISSAVAAKNMLSELRETAESCVVPLVVYHPAFIYFDQYLVIVSNTIHNIAVATAVMLVISLLLIPNPLCAAWVTFAIASVIVGVVGFMAFWNINLDSISMINLVICIGFSVDFSAHISYAYVSSKKSSVNEKATDALYLLGYPILQGAISTILGVVVLAAAESYIFRTFFKIMFLVIGFGAVHGLIFIPVFLTFFGLCTKTNVGENEGTPESIKDTHSEAPSNLQLHRRSVMESASRKMSLLYSESDSS</sequence>
<dbReference type="Ensembl" id="ENSECRT00000008927.1">
    <property type="protein sequence ID" value="ENSECRP00000008779.1"/>
    <property type="gene ID" value="ENSECRG00000005890.1"/>
</dbReference>
<feature type="transmembrane region" description="Helical" evidence="10">
    <location>
        <begin position="865"/>
        <end position="889"/>
    </location>
</feature>
<keyword evidence="6" id="KW-0325">Glycoprotein</keyword>
<feature type="transmembrane region" description="Helical" evidence="10">
    <location>
        <begin position="418"/>
        <end position="437"/>
    </location>
</feature>
<feature type="transmembrane region" description="Helical" evidence="10">
    <location>
        <begin position="315"/>
        <end position="337"/>
    </location>
</feature>
<evidence type="ECO:0000256" key="9">
    <source>
        <dbReference type="ARBA" id="ARBA00074262"/>
    </source>
</evidence>
<evidence type="ECO:0000313" key="13">
    <source>
        <dbReference type="Proteomes" id="UP000694620"/>
    </source>
</evidence>
<dbReference type="InterPro" id="IPR051697">
    <property type="entry name" value="Patched_domain-protein"/>
</dbReference>